<comment type="caution">
    <text evidence="5">The sequence shown here is derived from an EMBL/GenBank/DDBJ whole genome shotgun (WGS) entry which is preliminary data.</text>
</comment>
<evidence type="ECO:0000259" key="4">
    <source>
        <dbReference type="Pfam" id="PF24854"/>
    </source>
</evidence>
<accession>A0ABR1LTE2</accession>
<evidence type="ECO:0000256" key="1">
    <source>
        <dbReference type="SAM" id="MobiDB-lite"/>
    </source>
</evidence>
<dbReference type="PANTHER" id="PTHR40622:SF1">
    <property type="match status" value="1"/>
</dbReference>
<evidence type="ECO:0000313" key="5">
    <source>
        <dbReference type="EMBL" id="KAK7537047.1"/>
    </source>
</evidence>
<evidence type="ECO:0000256" key="2">
    <source>
        <dbReference type="SAM" id="Phobius"/>
    </source>
</evidence>
<dbReference type="EMBL" id="JBBPEH010000006">
    <property type="protein sequence ID" value="KAK7537047.1"/>
    <property type="molecule type" value="Genomic_DNA"/>
</dbReference>
<feature type="region of interest" description="Disordered" evidence="1">
    <location>
        <begin position="351"/>
        <end position="381"/>
    </location>
</feature>
<dbReference type="PANTHER" id="PTHR40622">
    <property type="match status" value="1"/>
</dbReference>
<keyword evidence="3" id="KW-0732">Signal</keyword>
<feature type="domain" description="DUF7728" evidence="4">
    <location>
        <begin position="46"/>
        <end position="193"/>
    </location>
</feature>
<protein>
    <recommendedName>
        <fullName evidence="4">DUF7728 domain-containing protein</fullName>
    </recommendedName>
</protein>
<dbReference type="RefSeq" id="XP_066655198.1">
    <property type="nucleotide sequence ID" value="XM_066800226.1"/>
</dbReference>
<dbReference type="GeneID" id="92033132"/>
<proteinExistence type="predicted"/>
<gene>
    <name evidence="5" type="ORF">J3D65DRAFT_624207</name>
</gene>
<feature type="transmembrane region" description="Helical" evidence="2">
    <location>
        <begin position="307"/>
        <end position="337"/>
    </location>
</feature>
<feature type="compositionally biased region" description="Pro residues" evidence="1">
    <location>
        <begin position="247"/>
        <end position="261"/>
    </location>
</feature>
<keyword evidence="2" id="KW-0472">Membrane</keyword>
<keyword evidence="6" id="KW-1185">Reference proteome</keyword>
<keyword evidence="2" id="KW-1133">Transmembrane helix</keyword>
<feature type="chain" id="PRO_5046342061" description="DUF7728 domain-containing protein" evidence="3">
    <location>
        <begin position="21"/>
        <end position="381"/>
    </location>
</feature>
<reference evidence="5 6" key="1">
    <citation type="submission" date="2024-04" db="EMBL/GenBank/DDBJ databases">
        <title>Phyllosticta paracitricarpa is synonymous to the EU quarantine fungus P. citricarpa based on phylogenomic analyses.</title>
        <authorList>
            <consortium name="Lawrence Berkeley National Laboratory"/>
            <person name="Van ingen-buijs V.A."/>
            <person name="Van westerhoven A.C."/>
            <person name="Haridas S."/>
            <person name="Skiadas P."/>
            <person name="Martin F."/>
            <person name="Groenewald J.Z."/>
            <person name="Crous P.W."/>
            <person name="Seidl M.F."/>
        </authorList>
    </citation>
    <scope>NUCLEOTIDE SEQUENCE [LARGE SCALE GENOMIC DNA]</scope>
    <source>
        <strain evidence="5 6">CPC 17464</strain>
    </source>
</reference>
<evidence type="ECO:0000313" key="6">
    <source>
        <dbReference type="Proteomes" id="UP001360953"/>
    </source>
</evidence>
<dbReference type="InterPro" id="IPR056145">
    <property type="entry name" value="DUF7728"/>
</dbReference>
<organism evidence="5 6">
    <name type="scientific">Phyllosticta citribraziliensis</name>
    <dbReference type="NCBI Taxonomy" id="989973"/>
    <lineage>
        <taxon>Eukaryota</taxon>
        <taxon>Fungi</taxon>
        <taxon>Dikarya</taxon>
        <taxon>Ascomycota</taxon>
        <taxon>Pezizomycotina</taxon>
        <taxon>Dothideomycetes</taxon>
        <taxon>Dothideomycetes incertae sedis</taxon>
        <taxon>Botryosphaeriales</taxon>
        <taxon>Phyllostictaceae</taxon>
        <taxon>Phyllosticta</taxon>
    </lineage>
</organism>
<dbReference type="Proteomes" id="UP001360953">
    <property type="component" value="Unassembled WGS sequence"/>
</dbReference>
<keyword evidence="2" id="KW-0812">Transmembrane</keyword>
<name>A0ABR1LTE2_9PEZI</name>
<sequence length="381" mass="41535">MKSQLLGLSAALALSGPSAAFLVPSTADGIAGSVPDREFNLVDPTSQLLTLDCAGCPFAGSTDEDLVWVQGIENSLLLNFSVVHDHAVELNGIQLYPPTFDTLPQPIPVYQVRADIPLTDIRANIGKYTDKALRLSSYMLEIDPSITGSSGNELVPMTLQLSSLEAHHINVPALSIKLIKHPEGQVSILPITTAAPIGESTPQQNDKECKNWPVLCKWRSIIADRIQSMKGQMGKIKPGCMKGRPHGMPPKPSQPQTPPPEMESDDERPPHRSGNNGNNEPFHGPHGIMRHHRHGPLARFIHLVSRIMVPIVIGIAFGALTYATGWLVGSLMAFIWLKFNRRSGYESVALDEEDAAGKDGIPEEAPPVYQEKEVVAEEQRQ</sequence>
<evidence type="ECO:0000256" key="3">
    <source>
        <dbReference type="SAM" id="SignalP"/>
    </source>
</evidence>
<feature type="signal peptide" evidence="3">
    <location>
        <begin position="1"/>
        <end position="20"/>
    </location>
</feature>
<dbReference type="Pfam" id="PF24854">
    <property type="entry name" value="DUF7728"/>
    <property type="match status" value="1"/>
</dbReference>
<feature type="compositionally biased region" description="Basic and acidic residues" evidence="1">
    <location>
        <begin position="370"/>
        <end position="381"/>
    </location>
</feature>
<feature type="region of interest" description="Disordered" evidence="1">
    <location>
        <begin position="232"/>
        <end position="290"/>
    </location>
</feature>